<gene>
    <name evidence="2" type="ORF">PV07_06968</name>
</gene>
<accession>A0A0D2CUA8</accession>
<organism evidence="2 3">
    <name type="scientific">Cladophialophora immunda</name>
    <dbReference type="NCBI Taxonomy" id="569365"/>
    <lineage>
        <taxon>Eukaryota</taxon>
        <taxon>Fungi</taxon>
        <taxon>Dikarya</taxon>
        <taxon>Ascomycota</taxon>
        <taxon>Pezizomycotina</taxon>
        <taxon>Eurotiomycetes</taxon>
        <taxon>Chaetothyriomycetidae</taxon>
        <taxon>Chaetothyriales</taxon>
        <taxon>Herpotrichiellaceae</taxon>
        <taxon>Cladophialophora</taxon>
    </lineage>
</organism>
<evidence type="ECO:0000313" key="2">
    <source>
        <dbReference type="EMBL" id="KIW27209.1"/>
    </source>
</evidence>
<dbReference type="EMBL" id="KN847043">
    <property type="protein sequence ID" value="KIW27209.1"/>
    <property type="molecule type" value="Genomic_DNA"/>
</dbReference>
<keyword evidence="1" id="KW-0812">Transmembrane</keyword>
<evidence type="ECO:0000313" key="3">
    <source>
        <dbReference type="Proteomes" id="UP000054466"/>
    </source>
</evidence>
<dbReference type="RefSeq" id="XP_016247425.1">
    <property type="nucleotide sequence ID" value="XM_016394006.1"/>
</dbReference>
<keyword evidence="3" id="KW-1185">Reference proteome</keyword>
<keyword evidence="1" id="KW-0472">Membrane</keyword>
<feature type="transmembrane region" description="Helical" evidence="1">
    <location>
        <begin position="12"/>
        <end position="33"/>
    </location>
</feature>
<sequence length="63" mass="7012">MSASDFTMSPIAWLFISMFAGVILILAIVYLFALKIRHDKKKAAQKTEEDEIFGHAIANPITS</sequence>
<dbReference type="VEuPathDB" id="FungiDB:PV07_06968"/>
<dbReference type="HOGENOM" id="CLU_190845_0_0_1"/>
<dbReference type="Proteomes" id="UP000054466">
    <property type="component" value="Unassembled WGS sequence"/>
</dbReference>
<reference evidence="2 3" key="1">
    <citation type="submission" date="2015-01" db="EMBL/GenBank/DDBJ databases">
        <title>The Genome Sequence of Cladophialophora immunda CBS83496.</title>
        <authorList>
            <consortium name="The Broad Institute Genomics Platform"/>
            <person name="Cuomo C."/>
            <person name="de Hoog S."/>
            <person name="Gorbushina A."/>
            <person name="Stielow B."/>
            <person name="Teixiera M."/>
            <person name="Abouelleil A."/>
            <person name="Chapman S.B."/>
            <person name="Priest M."/>
            <person name="Young S.K."/>
            <person name="Wortman J."/>
            <person name="Nusbaum C."/>
            <person name="Birren B."/>
        </authorList>
    </citation>
    <scope>NUCLEOTIDE SEQUENCE [LARGE SCALE GENOMIC DNA]</scope>
    <source>
        <strain evidence="2 3">CBS 83496</strain>
    </source>
</reference>
<protein>
    <submittedName>
        <fullName evidence="2">Uncharacterized protein</fullName>
    </submittedName>
</protein>
<evidence type="ECO:0000256" key="1">
    <source>
        <dbReference type="SAM" id="Phobius"/>
    </source>
</evidence>
<dbReference type="OrthoDB" id="4144101at2759"/>
<name>A0A0D2CUA8_9EURO</name>
<dbReference type="GeneID" id="27346162"/>
<keyword evidence="1" id="KW-1133">Transmembrane helix</keyword>
<proteinExistence type="predicted"/>
<dbReference type="AlphaFoldDB" id="A0A0D2CUA8"/>